<dbReference type="AlphaFoldDB" id="V9FQ91"/>
<feature type="compositionally biased region" description="Basic and acidic residues" evidence="1">
    <location>
        <begin position="25"/>
        <end position="41"/>
    </location>
</feature>
<dbReference type="Proteomes" id="UP000018721">
    <property type="component" value="Unassembled WGS sequence"/>
</dbReference>
<dbReference type="HOGENOM" id="CLU_1839124_0_0_1"/>
<comment type="caution">
    <text evidence="2">The sequence shown here is derived from an EMBL/GenBank/DDBJ whole genome shotgun (WGS) entry which is preliminary data.</text>
</comment>
<feature type="region of interest" description="Disordered" evidence="1">
    <location>
        <begin position="1"/>
        <end position="93"/>
    </location>
</feature>
<organism evidence="2 3">
    <name type="scientific">Phytophthora nicotianae P1569</name>
    <dbReference type="NCBI Taxonomy" id="1317065"/>
    <lineage>
        <taxon>Eukaryota</taxon>
        <taxon>Sar</taxon>
        <taxon>Stramenopiles</taxon>
        <taxon>Oomycota</taxon>
        <taxon>Peronosporomycetes</taxon>
        <taxon>Peronosporales</taxon>
        <taxon>Peronosporaceae</taxon>
        <taxon>Phytophthora</taxon>
    </lineage>
</organism>
<reference evidence="2 3" key="1">
    <citation type="submission" date="2013-11" db="EMBL/GenBank/DDBJ databases">
        <title>The Genome Sequence of Phytophthora parasitica P1569.</title>
        <authorList>
            <consortium name="The Broad Institute Genomics Platform"/>
            <person name="Russ C."/>
            <person name="Tyler B."/>
            <person name="Panabieres F."/>
            <person name="Shan W."/>
            <person name="Tripathy S."/>
            <person name="Grunwald N."/>
            <person name="Machado M."/>
            <person name="Johnson C.S."/>
            <person name="Arredondo F."/>
            <person name="Hong C."/>
            <person name="Coffey M."/>
            <person name="Young S.K."/>
            <person name="Zeng Q."/>
            <person name="Gargeya S."/>
            <person name="Fitzgerald M."/>
            <person name="Abouelleil A."/>
            <person name="Alvarado L."/>
            <person name="Chapman S.B."/>
            <person name="Gainer-Dewar J."/>
            <person name="Goldberg J."/>
            <person name="Griggs A."/>
            <person name="Gujja S."/>
            <person name="Hansen M."/>
            <person name="Howarth C."/>
            <person name="Imamovic A."/>
            <person name="Ireland A."/>
            <person name="Larimer J."/>
            <person name="McCowan C."/>
            <person name="Murphy C."/>
            <person name="Pearson M."/>
            <person name="Poon T.W."/>
            <person name="Priest M."/>
            <person name="Roberts A."/>
            <person name="Saif S."/>
            <person name="Shea T."/>
            <person name="Sykes S."/>
            <person name="Wortman J."/>
            <person name="Nusbaum C."/>
            <person name="Birren B."/>
        </authorList>
    </citation>
    <scope>NUCLEOTIDE SEQUENCE [LARGE SCALE GENOMIC DNA]</scope>
    <source>
        <strain evidence="2 3">P1569</strain>
    </source>
</reference>
<proteinExistence type="predicted"/>
<name>V9FQ91_PHYNI</name>
<dbReference type="EMBL" id="ANIZ01000750">
    <property type="protein sequence ID" value="ETI52938.1"/>
    <property type="molecule type" value="Genomic_DNA"/>
</dbReference>
<sequence length="140" mass="15570">MSLSSSSGDSEDFSGTITPHRRRVTDRVRQRSTDSEEKAAEETLGDLNTRSPCVSDGDDDYEYASDSEDSSDSDVYNHEHDNASTQDQDQDQEEELVITEHPILFSTMQEARVALDGLENSSGLQRENTYSSLLHFACGL</sequence>
<protein>
    <submittedName>
        <fullName evidence="2">Uncharacterized protein</fullName>
    </submittedName>
</protein>
<feature type="compositionally biased region" description="Acidic residues" evidence="1">
    <location>
        <begin position="56"/>
        <end position="72"/>
    </location>
</feature>
<evidence type="ECO:0000313" key="2">
    <source>
        <dbReference type="EMBL" id="ETI52938.1"/>
    </source>
</evidence>
<evidence type="ECO:0000313" key="3">
    <source>
        <dbReference type="Proteomes" id="UP000018721"/>
    </source>
</evidence>
<accession>V9FQ91</accession>
<gene>
    <name evidence="2" type="ORF">F443_04078</name>
</gene>
<evidence type="ECO:0000256" key="1">
    <source>
        <dbReference type="SAM" id="MobiDB-lite"/>
    </source>
</evidence>
<keyword evidence="3" id="KW-1185">Reference proteome</keyword>